<evidence type="ECO:0000256" key="1">
    <source>
        <dbReference type="SAM" id="Phobius"/>
    </source>
</evidence>
<keyword evidence="1" id="KW-1133">Transmembrane helix</keyword>
<reference evidence="2" key="2">
    <citation type="journal article" date="2015" name="Fish Shellfish Immunol.">
        <title>Early steps in the European eel (Anguilla anguilla)-Vibrio vulnificus interaction in the gills: Role of the RtxA13 toxin.</title>
        <authorList>
            <person name="Callol A."/>
            <person name="Pajuelo D."/>
            <person name="Ebbesson L."/>
            <person name="Teles M."/>
            <person name="MacKenzie S."/>
            <person name="Amaro C."/>
        </authorList>
    </citation>
    <scope>NUCLEOTIDE SEQUENCE</scope>
</reference>
<organism evidence="2">
    <name type="scientific">Anguilla anguilla</name>
    <name type="common">European freshwater eel</name>
    <name type="synonym">Muraena anguilla</name>
    <dbReference type="NCBI Taxonomy" id="7936"/>
    <lineage>
        <taxon>Eukaryota</taxon>
        <taxon>Metazoa</taxon>
        <taxon>Chordata</taxon>
        <taxon>Craniata</taxon>
        <taxon>Vertebrata</taxon>
        <taxon>Euteleostomi</taxon>
        <taxon>Actinopterygii</taxon>
        <taxon>Neopterygii</taxon>
        <taxon>Teleostei</taxon>
        <taxon>Anguilliformes</taxon>
        <taxon>Anguillidae</taxon>
        <taxon>Anguilla</taxon>
    </lineage>
</organism>
<evidence type="ECO:0000313" key="2">
    <source>
        <dbReference type="EMBL" id="JAH36157.1"/>
    </source>
</evidence>
<keyword evidence="1" id="KW-0472">Membrane</keyword>
<feature type="transmembrane region" description="Helical" evidence="1">
    <location>
        <begin position="12"/>
        <end position="34"/>
    </location>
</feature>
<dbReference type="AlphaFoldDB" id="A0A0E9S4L4"/>
<protein>
    <submittedName>
        <fullName evidence="2">Uncharacterized protein</fullName>
    </submittedName>
</protein>
<name>A0A0E9S4L4_ANGAN</name>
<sequence>MLQPPNTLRLICLKICFLCFSLFLLLFILIVIILHS</sequence>
<reference evidence="2" key="1">
    <citation type="submission" date="2014-11" db="EMBL/GenBank/DDBJ databases">
        <authorList>
            <person name="Amaro Gonzalez C."/>
        </authorList>
    </citation>
    <scope>NUCLEOTIDE SEQUENCE</scope>
</reference>
<keyword evidence="1" id="KW-0812">Transmembrane</keyword>
<dbReference type="EMBL" id="GBXM01072420">
    <property type="protein sequence ID" value="JAH36157.1"/>
    <property type="molecule type" value="Transcribed_RNA"/>
</dbReference>
<accession>A0A0E9S4L4</accession>
<proteinExistence type="predicted"/>